<evidence type="ECO:0000256" key="1">
    <source>
        <dbReference type="ARBA" id="ARBA00004123"/>
    </source>
</evidence>
<reference evidence="6" key="1">
    <citation type="journal article" date="2018" name="Genome Biol. Evol.">
        <title>Genomics and development of Lentinus tigrinus, a white-rot wood-decaying mushroom with dimorphic fruiting bodies.</title>
        <authorList>
            <person name="Wu B."/>
            <person name="Xu Z."/>
            <person name="Knudson A."/>
            <person name="Carlson A."/>
            <person name="Chen N."/>
            <person name="Kovaka S."/>
            <person name="LaButti K."/>
            <person name="Lipzen A."/>
            <person name="Pennachio C."/>
            <person name="Riley R."/>
            <person name="Schakwitz W."/>
            <person name="Umezawa K."/>
            <person name="Ohm R.A."/>
            <person name="Grigoriev I.V."/>
            <person name="Nagy L.G."/>
            <person name="Gibbons J."/>
            <person name="Hibbett D."/>
        </authorList>
    </citation>
    <scope>NUCLEOTIDE SEQUENCE [LARGE SCALE GENOMIC DNA]</scope>
    <source>
        <strain evidence="6">ALCF2SS1-6</strain>
    </source>
</reference>
<dbReference type="STRING" id="1328759.A0A5C2SHU0"/>
<protein>
    <recommendedName>
        <fullName evidence="8">DUF659 domain-containing protein</fullName>
    </recommendedName>
</protein>
<evidence type="ECO:0000256" key="2">
    <source>
        <dbReference type="ARBA" id="ARBA00022723"/>
    </source>
</evidence>
<dbReference type="Proteomes" id="UP000313359">
    <property type="component" value="Unassembled WGS sequence"/>
</dbReference>
<name>A0A5C2SHU0_9APHY</name>
<accession>A0A5C2SHU0</accession>
<dbReference type="InterPro" id="IPR052035">
    <property type="entry name" value="ZnF_BED_domain_contain"/>
</dbReference>
<evidence type="ECO:0000256" key="4">
    <source>
        <dbReference type="ARBA" id="ARBA00022833"/>
    </source>
</evidence>
<dbReference type="OrthoDB" id="2792843at2759"/>
<gene>
    <name evidence="6" type="ORF">L227DRAFT_610535</name>
</gene>
<keyword evidence="4" id="KW-0862">Zinc</keyword>
<evidence type="ECO:0000313" key="6">
    <source>
        <dbReference type="EMBL" id="RPD60946.1"/>
    </source>
</evidence>
<evidence type="ECO:0008006" key="8">
    <source>
        <dbReference type="Google" id="ProtNLM"/>
    </source>
</evidence>
<comment type="subcellular location">
    <subcellularLocation>
        <location evidence="1">Nucleus</location>
    </subcellularLocation>
</comment>
<evidence type="ECO:0000313" key="7">
    <source>
        <dbReference type="Proteomes" id="UP000313359"/>
    </source>
</evidence>
<keyword evidence="5" id="KW-0539">Nucleus</keyword>
<dbReference type="PANTHER" id="PTHR46481">
    <property type="entry name" value="ZINC FINGER BED DOMAIN-CONTAINING PROTEIN 4"/>
    <property type="match status" value="1"/>
</dbReference>
<evidence type="ECO:0000256" key="3">
    <source>
        <dbReference type="ARBA" id="ARBA00022771"/>
    </source>
</evidence>
<sequence>MSLRRSAVKCHTAVHKKRLSKKLIIVDSDIEPKKQRVTVEDADAENAERACQGVAVEEPEDSEAKLACLQETFFSTEVDTGLDEDGCCFHESRCTMKSCKSIKGCMVRQYLDTSDACSTSNLRKHAKRCWDEEAVERADGADNADKVQRMIMKSIQRDGTITAHFAQKKGTVIYSHWPHTKLETCVEFICWVSKNLRPFEQVHDHAFQSLMKTEHLGYYIPLLTMISHDIKNVFVGVRTKMSRMLKEYEGKISFATNGWTSPNDHTFIVITAHLEHKGQLLCFLLNIIEVMQVHTTAGDCVDLLTMVSRGSRTDLHSSVNLAAAFTQVLQEFGIEHKEQADYECEICPMKMVLVKIRKIAFKIIYSTTKLLPAWRDILMELKLWEKLLPQDVKPSEKSLWQGLSISAAICGCIPWQKFAEIWLPGR</sequence>
<dbReference type="SUPFAM" id="SSF140996">
    <property type="entry name" value="Hermes dimerisation domain"/>
    <property type="match status" value="1"/>
</dbReference>
<keyword evidence="7" id="KW-1185">Reference proteome</keyword>
<evidence type="ECO:0000256" key="5">
    <source>
        <dbReference type="ARBA" id="ARBA00023242"/>
    </source>
</evidence>
<dbReference type="EMBL" id="ML122263">
    <property type="protein sequence ID" value="RPD60946.1"/>
    <property type="molecule type" value="Genomic_DNA"/>
</dbReference>
<proteinExistence type="predicted"/>
<dbReference type="GO" id="GO:0008270">
    <property type="term" value="F:zinc ion binding"/>
    <property type="evidence" value="ECO:0007669"/>
    <property type="project" value="UniProtKB-KW"/>
</dbReference>
<keyword evidence="3" id="KW-0863">Zinc-finger</keyword>
<organism evidence="6 7">
    <name type="scientific">Lentinus tigrinus ALCF2SS1-6</name>
    <dbReference type="NCBI Taxonomy" id="1328759"/>
    <lineage>
        <taxon>Eukaryota</taxon>
        <taxon>Fungi</taxon>
        <taxon>Dikarya</taxon>
        <taxon>Basidiomycota</taxon>
        <taxon>Agaricomycotina</taxon>
        <taxon>Agaricomycetes</taxon>
        <taxon>Polyporales</taxon>
        <taxon>Polyporaceae</taxon>
        <taxon>Lentinus</taxon>
    </lineage>
</organism>
<dbReference type="GO" id="GO:0005634">
    <property type="term" value="C:nucleus"/>
    <property type="evidence" value="ECO:0007669"/>
    <property type="project" value="UniProtKB-SubCell"/>
</dbReference>
<keyword evidence="2" id="KW-0479">Metal-binding</keyword>
<dbReference type="AlphaFoldDB" id="A0A5C2SHU0"/>
<dbReference type="PANTHER" id="PTHR46481:SF10">
    <property type="entry name" value="ZINC FINGER BED DOMAIN-CONTAINING PROTEIN 39"/>
    <property type="match status" value="1"/>
</dbReference>